<evidence type="ECO:0000259" key="3">
    <source>
        <dbReference type="Pfam" id="PF11350"/>
    </source>
</evidence>
<name>A0A086Z1S1_9BIFI</name>
<keyword evidence="2" id="KW-1133">Transmembrane helix</keyword>
<evidence type="ECO:0000256" key="2">
    <source>
        <dbReference type="SAM" id="Phobius"/>
    </source>
</evidence>
<dbReference type="STRING" id="1437605.AB656_04495"/>
<sequence length="300" mass="32172">MGARSGGANRRGGAGHGNRPANWLRTFLTGCRSLLEVLRPGSAVKVSDSQRERIFRIRRWVLTTLCALLVLCIIVALGVSARRFSHPGPSPSASVSARPVRVQPKPGGKPTASPAAPLGEPNRASVLSVAEATAAASGKPPRRLTYCVAGKGQVGDTAAFERTIFLSLNDPRGWPRAGTTFVQGSQGSCDMTLILSEAQYMRTFALGCSSLYSCRVGNQVIINKDRWNGGTDYWLGSGGDMARYRIMVINHEVGHRLGHIDNEQACAGPGQPAPLMLEQSMGLHGCVPNEWPLDSELWVK</sequence>
<dbReference type="SUPFAM" id="SSF55486">
    <property type="entry name" value="Metalloproteases ('zincins'), catalytic domain"/>
    <property type="match status" value="1"/>
</dbReference>
<dbReference type="EMBL" id="JGYK01000001">
    <property type="protein sequence ID" value="KFI40471.1"/>
    <property type="molecule type" value="Genomic_DNA"/>
</dbReference>
<dbReference type="Proteomes" id="UP000029015">
    <property type="component" value="Unassembled WGS sequence"/>
</dbReference>
<evidence type="ECO:0000313" key="5">
    <source>
        <dbReference type="Proteomes" id="UP000029015"/>
    </source>
</evidence>
<keyword evidence="2" id="KW-0472">Membrane</keyword>
<evidence type="ECO:0000256" key="1">
    <source>
        <dbReference type="SAM" id="MobiDB-lite"/>
    </source>
</evidence>
<feature type="region of interest" description="Disordered" evidence="1">
    <location>
        <begin position="85"/>
        <end position="120"/>
    </location>
</feature>
<keyword evidence="5" id="KW-1185">Reference proteome</keyword>
<gene>
    <name evidence="4" type="ORF">BACT_1175</name>
</gene>
<dbReference type="OrthoDB" id="9779865at2"/>
<feature type="compositionally biased region" description="Low complexity" evidence="1">
    <location>
        <begin position="91"/>
        <end position="102"/>
    </location>
</feature>
<accession>A0A086Z1S1</accession>
<dbReference type="AlphaFoldDB" id="A0A086Z1S1"/>
<proteinExistence type="predicted"/>
<dbReference type="Pfam" id="PF11350">
    <property type="entry name" value="DUF3152"/>
    <property type="match status" value="1"/>
</dbReference>
<dbReference type="InterPro" id="IPR022603">
    <property type="entry name" value="DUF3152"/>
</dbReference>
<protein>
    <submittedName>
        <fullName evidence="4">Membrane protein</fullName>
    </submittedName>
</protein>
<feature type="transmembrane region" description="Helical" evidence="2">
    <location>
        <begin position="60"/>
        <end position="81"/>
    </location>
</feature>
<comment type="caution">
    <text evidence="4">The sequence shown here is derived from an EMBL/GenBank/DDBJ whole genome shotgun (WGS) entry which is preliminary data.</text>
</comment>
<keyword evidence="2" id="KW-0812">Transmembrane</keyword>
<organism evidence="4 5">
    <name type="scientific">Bifidobacterium actinocoloniiforme DSM 22766</name>
    <dbReference type="NCBI Taxonomy" id="1437605"/>
    <lineage>
        <taxon>Bacteria</taxon>
        <taxon>Bacillati</taxon>
        <taxon>Actinomycetota</taxon>
        <taxon>Actinomycetes</taxon>
        <taxon>Bifidobacteriales</taxon>
        <taxon>Bifidobacteriaceae</taxon>
        <taxon>Bifidobacterium</taxon>
    </lineage>
</organism>
<evidence type="ECO:0000313" key="4">
    <source>
        <dbReference type="EMBL" id="KFI40471.1"/>
    </source>
</evidence>
<feature type="domain" description="DUF3152" evidence="3">
    <location>
        <begin position="154"/>
        <end position="283"/>
    </location>
</feature>
<dbReference type="eggNOG" id="COG5479">
    <property type="taxonomic scope" value="Bacteria"/>
</dbReference>
<reference evidence="4 5" key="1">
    <citation type="submission" date="2014-03" db="EMBL/GenBank/DDBJ databases">
        <title>Genomics of Bifidobacteria.</title>
        <authorList>
            <person name="Ventura M."/>
            <person name="Milani C."/>
            <person name="Lugli G.A."/>
        </authorList>
    </citation>
    <scope>NUCLEOTIDE SEQUENCE [LARGE SCALE GENOMIC DNA]</scope>
    <source>
        <strain evidence="4 5">DSM 22766</strain>
    </source>
</reference>